<dbReference type="OrthoDB" id="3067443at2759"/>
<dbReference type="Pfam" id="PF10979">
    <property type="entry name" value="DUF2786"/>
    <property type="match status" value="1"/>
</dbReference>
<evidence type="ECO:0000259" key="3">
    <source>
        <dbReference type="Pfam" id="PF23771"/>
    </source>
</evidence>
<dbReference type="InterPro" id="IPR024498">
    <property type="entry name" value="DUF2786"/>
</dbReference>
<name>A0A5N7C601_PETAA</name>
<gene>
    <name evidence="4" type="ORF">BDV23DRAFT_156991</name>
</gene>
<feature type="region of interest" description="Disordered" evidence="1">
    <location>
        <begin position="1"/>
        <end position="44"/>
    </location>
</feature>
<accession>A0A5N7C601</accession>
<evidence type="ECO:0000313" key="4">
    <source>
        <dbReference type="EMBL" id="KAE8389554.1"/>
    </source>
</evidence>
<feature type="domain" description="DUF2786" evidence="2">
    <location>
        <begin position="48"/>
        <end position="87"/>
    </location>
</feature>
<evidence type="ECO:0000259" key="2">
    <source>
        <dbReference type="Pfam" id="PF10979"/>
    </source>
</evidence>
<dbReference type="AlphaFoldDB" id="A0A5N7C601"/>
<evidence type="ECO:0000256" key="1">
    <source>
        <dbReference type="SAM" id="MobiDB-lite"/>
    </source>
</evidence>
<protein>
    <submittedName>
        <fullName evidence="4">Uncharacterized protein</fullName>
    </submittedName>
</protein>
<feature type="region of interest" description="Disordered" evidence="1">
    <location>
        <begin position="249"/>
        <end position="278"/>
    </location>
</feature>
<organism evidence="4">
    <name type="scientific">Petromyces alliaceus</name>
    <name type="common">Aspergillus alliaceus</name>
    <dbReference type="NCBI Taxonomy" id="209559"/>
    <lineage>
        <taxon>Eukaryota</taxon>
        <taxon>Fungi</taxon>
        <taxon>Dikarya</taxon>
        <taxon>Ascomycota</taxon>
        <taxon>Pezizomycotina</taxon>
        <taxon>Eurotiomycetes</taxon>
        <taxon>Eurotiomycetidae</taxon>
        <taxon>Eurotiales</taxon>
        <taxon>Aspergillaceae</taxon>
        <taxon>Aspergillus</taxon>
        <taxon>Aspergillus subgen. Circumdati</taxon>
    </lineage>
</organism>
<reference evidence="4" key="1">
    <citation type="submission" date="2019-04" db="EMBL/GenBank/DDBJ databases">
        <title>Friends and foes A comparative genomics studyof 23 Aspergillus species from section Flavi.</title>
        <authorList>
            <consortium name="DOE Joint Genome Institute"/>
            <person name="Kjaerbolling I."/>
            <person name="Vesth T."/>
            <person name="Frisvad J.C."/>
            <person name="Nybo J.L."/>
            <person name="Theobald S."/>
            <person name="Kildgaard S."/>
            <person name="Isbrandt T."/>
            <person name="Kuo A."/>
            <person name="Sato A."/>
            <person name="Lyhne E.K."/>
            <person name="Kogle M.E."/>
            <person name="Wiebenga A."/>
            <person name="Kun R.S."/>
            <person name="Lubbers R.J."/>
            <person name="Makela M.R."/>
            <person name="Barry K."/>
            <person name="Chovatia M."/>
            <person name="Clum A."/>
            <person name="Daum C."/>
            <person name="Haridas S."/>
            <person name="He G."/>
            <person name="LaButti K."/>
            <person name="Lipzen A."/>
            <person name="Mondo S."/>
            <person name="Riley R."/>
            <person name="Salamov A."/>
            <person name="Simmons B.A."/>
            <person name="Magnuson J.K."/>
            <person name="Henrissat B."/>
            <person name="Mortensen U.H."/>
            <person name="Larsen T.O."/>
            <person name="Devries R.P."/>
            <person name="Grigoriev I.V."/>
            <person name="Machida M."/>
            <person name="Baker S.E."/>
            <person name="Andersen M.R."/>
        </authorList>
    </citation>
    <scope>NUCLEOTIDE SEQUENCE [LARGE SCALE GENOMIC DNA]</scope>
    <source>
        <strain evidence="4">IBT 14317</strain>
    </source>
</reference>
<dbReference type="InterPro" id="IPR055592">
    <property type="entry name" value="DUF7168"/>
</dbReference>
<dbReference type="Pfam" id="PF23771">
    <property type="entry name" value="DUF7168"/>
    <property type="match status" value="1"/>
</dbReference>
<dbReference type="EMBL" id="ML735264">
    <property type="protein sequence ID" value="KAE8389554.1"/>
    <property type="molecule type" value="Genomic_DNA"/>
</dbReference>
<dbReference type="Proteomes" id="UP000326877">
    <property type="component" value="Unassembled WGS sequence"/>
</dbReference>
<feature type="compositionally biased region" description="Polar residues" evidence="1">
    <location>
        <begin position="1"/>
        <end position="12"/>
    </location>
</feature>
<proteinExistence type="predicted"/>
<feature type="domain" description="DUF7168" evidence="3">
    <location>
        <begin position="104"/>
        <end position="218"/>
    </location>
</feature>
<sequence length="419" mass="47038">MSTNTTPHSRSPAQMGRRKQRQPVQKAAVTKKARDQPQSTTQTVDKDVLGKIQKCLSRATHESTTESEAKAALFLAHKLMAQYNVTQVDLVANSDDGGKARYGGRSIVTITNTKDHTKWVVNETFVGKLAMAMCTFFDCQRFSTHCRTSVMWTFFGVAENTVAAAMAFEMAHNRILDWACSYKRGSTTFSYCIGVADGLVAMANREKKVELEMVRKKELDMIASREREEAIERQRETERLYNISTLAGELAESEDESGDGGPGSRVIDNSGGGPFDPGELVDTENFNGGEVKADFNENDKMIIDLTGDVDDNIDGILKRESREIFDFDKIPTPSVKQEVLTRCISSIKGEDMSSSPWTSETQLVRFRATSVQVADDYLKKHNIKLRTRKARRIATKDFSAYKQGWKDSQKIDLHQRRLE</sequence>